<feature type="domain" description="NodB homology" evidence="6">
    <location>
        <begin position="36"/>
        <end position="244"/>
    </location>
</feature>
<dbReference type="Proteomes" id="UP000272908">
    <property type="component" value="Unassembled WGS sequence"/>
</dbReference>
<keyword evidence="8" id="KW-1185">Reference proteome</keyword>
<evidence type="ECO:0000256" key="2">
    <source>
        <dbReference type="ARBA" id="ARBA00010973"/>
    </source>
</evidence>
<dbReference type="GO" id="GO:0016810">
    <property type="term" value="F:hydrolase activity, acting on carbon-nitrogen (but not peptide) bonds"/>
    <property type="evidence" value="ECO:0007669"/>
    <property type="project" value="InterPro"/>
</dbReference>
<dbReference type="PANTHER" id="PTHR34216:SF11">
    <property type="entry name" value="CHITOOLIGOSACCHARIDE DEACETYLASE"/>
    <property type="match status" value="1"/>
</dbReference>
<evidence type="ECO:0000256" key="5">
    <source>
        <dbReference type="ARBA" id="ARBA00032976"/>
    </source>
</evidence>
<evidence type="ECO:0000259" key="6">
    <source>
        <dbReference type="PROSITE" id="PS51677"/>
    </source>
</evidence>
<gene>
    <name evidence="7" type="primary">pgdA</name>
    <name evidence="7" type="ORF">ROE7235_02883</name>
</gene>
<evidence type="ECO:0000256" key="1">
    <source>
        <dbReference type="ARBA" id="ARBA00003236"/>
    </source>
</evidence>
<proteinExistence type="inferred from homology"/>
<dbReference type="EMBL" id="UIHC01000038">
    <property type="protein sequence ID" value="SUZ33115.1"/>
    <property type="molecule type" value="Genomic_DNA"/>
</dbReference>
<reference evidence="8" key="1">
    <citation type="submission" date="2018-08" db="EMBL/GenBank/DDBJ databases">
        <authorList>
            <person name="Rodrigo-Torres L."/>
            <person name="Arahal R. D."/>
            <person name="Lucena T."/>
        </authorList>
    </citation>
    <scope>NUCLEOTIDE SEQUENCE [LARGE SCALE GENOMIC DNA]</scope>
    <source>
        <strain evidence="8">CECT 7235</strain>
    </source>
</reference>
<organism evidence="7 8">
    <name type="scientific">Roseinatronobacter ekhonensis</name>
    <dbReference type="NCBI Taxonomy" id="254356"/>
    <lineage>
        <taxon>Bacteria</taxon>
        <taxon>Pseudomonadati</taxon>
        <taxon>Pseudomonadota</taxon>
        <taxon>Alphaproteobacteria</taxon>
        <taxon>Rhodobacterales</taxon>
        <taxon>Paracoccaceae</taxon>
        <taxon>Roseinatronobacter</taxon>
    </lineage>
</organism>
<comment type="similarity">
    <text evidence="2">Belongs to the polysaccharide deacetylase family.</text>
</comment>
<dbReference type="PANTHER" id="PTHR34216">
    <property type="match status" value="1"/>
</dbReference>
<dbReference type="GO" id="GO:0005975">
    <property type="term" value="P:carbohydrate metabolic process"/>
    <property type="evidence" value="ECO:0007669"/>
    <property type="project" value="InterPro"/>
</dbReference>
<dbReference type="InterPro" id="IPR011330">
    <property type="entry name" value="Glyco_hydro/deAcase_b/a-brl"/>
</dbReference>
<dbReference type="PROSITE" id="PS51677">
    <property type="entry name" value="NODB"/>
    <property type="match status" value="1"/>
</dbReference>
<keyword evidence="4" id="KW-0732">Signal</keyword>
<keyword evidence="7" id="KW-0378">Hydrolase</keyword>
<evidence type="ECO:0000256" key="4">
    <source>
        <dbReference type="ARBA" id="ARBA00022729"/>
    </source>
</evidence>
<evidence type="ECO:0000256" key="3">
    <source>
        <dbReference type="ARBA" id="ARBA00020071"/>
    </source>
</evidence>
<dbReference type="SUPFAM" id="SSF88713">
    <property type="entry name" value="Glycoside hydrolase/deacetylase"/>
    <property type="match status" value="1"/>
</dbReference>
<dbReference type="RefSeq" id="WP_183073523.1">
    <property type="nucleotide sequence ID" value="NZ_UIHC01000038.1"/>
</dbReference>
<name>A0A3B0MB12_9RHOB</name>
<dbReference type="InterPro" id="IPR002509">
    <property type="entry name" value="NODB_dom"/>
</dbReference>
<evidence type="ECO:0000313" key="8">
    <source>
        <dbReference type="Proteomes" id="UP000272908"/>
    </source>
</evidence>
<evidence type="ECO:0000313" key="7">
    <source>
        <dbReference type="EMBL" id="SUZ33115.1"/>
    </source>
</evidence>
<dbReference type="AlphaFoldDB" id="A0A3B0MB12"/>
<comment type="function">
    <text evidence="1">Is involved in generating a small heat-stable compound (Nod), an acylated oligomer of N-acetylglucosamine, that stimulates mitosis in various plant protoplasts.</text>
</comment>
<sequence length="258" mass="28169">MNDPDHDARRTLSRRVARRLTGMVRVAPILRSDARFHVSIAFDDCPETAATRGVELVAKFSAQATFFIATGLLGQDGVSGPITTAPRLRALADQGHEIALHTHSHRDLTHLSIAEAIEDIDTNINVLQDILGAQPSPHFAYPFGETTLPLKRALLPHVTTARGVRGGVNRAFADRMQLFACDLGSHRPDYVAAAHRLIEHAANSGGWLILFTHDVTENPSPYGVTPAILERLLQDAVSRGAELRPVAEVWSQLSEPHL</sequence>
<dbReference type="InterPro" id="IPR051398">
    <property type="entry name" value="Polysacch_Deacetylase"/>
</dbReference>
<accession>A0A3B0MB12</accession>
<dbReference type="Gene3D" id="3.20.20.370">
    <property type="entry name" value="Glycoside hydrolase/deacetylase"/>
    <property type="match status" value="1"/>
</dbReference>
<dbReference type="CDD" id="cd10967">
    <property type="entry name" value="CE4_GLA_like_6s"/>
    <property type="match status" value="1"/>
</dbReference>
<dbReference type="Pfam" id="PF01522">
    <property type="entry name" value="Polysacc_deac_1"/>
    <property type="match status" value="1"/>
</dbReference>
<protein>
    <recommendedName>
        <fullName evidence="3">Chitooligosaccharide deacetylase</fullName>
    </recommendedName>
    <alternativeName>
        <fullName evidence="5">Nodulation protein B</fullName>
    </alternativeName>
</protein>